<dbReference type="SUPFAM" id="SSF53756">
    <property type="entry name" value="UDP-Glycosyltransferase/glycogen phosphorylase"/>
    <property type="match status" value="1"/>
</dbReference>
<dbReference type="PANTHER" id="PTHR12526">
    <property type="entry name" value="GLYCOSYLTRANSFERASE"/>
    <property type="match status" value="1"/>
</dbReference>
<protein>
    <submittedName>
        <fullName evidence="5">Glycosyltransferase</fullName>
    </submittedName>
</protein>
<accession>A0A3R8LLU9</accession>
<evidence type="ECO:0000256" key="2">
    <source>
        <dbReference type="ARBA" id="ARBA00022679"/>
    </source>
</evidence>
<dbReference type="PANTHER" id="PTHR12526:SF510">
    <property type="entry name" value="D-INOSITOL 3-PHOSPHATE GLYCOSYLTRANSFERASE"/>
    <property type="match status" value="1"/>
</dbReference>
<evidence type="ECO:0000259" key="3">
    <source>
        <dbReference type="Pfam" id="PF00534"/>
    </source>
</evidence>
<name>A0A3R8LLU9_9BURK</name>
<dbReference type="AlphaFoldDB" id="A0A3R8LLU9"/>
<sequence length="393" mass="43054">MPGAGVRNGRVCAAAHTKESGDFMAASSSIVVSTGPARGLVGGVARHMLLLEDIARQLPVRLDYFEIGRRPEETGAWAQLRRLVADYREFARRLRQARRESSQVVAHVNSSVRPVCVVRDGGFVLIARALKVPVIYQVHGCMLHGPDDGRPWLRRITRWVLARADRVVVLSPAQSVAIGGRAAMNAVAVNNAVFMEPPPERPEGGHTPFRVLYLARFVPEKGVMQCLDAMKLLKERGVPVRLQLCGAGPLEAELPGRIAELGLQDCVELVGRVPADQTRARLASNDLLWLPSQHPEGQPYVLMEALEAGMPAMISRAGEVVGDMIDSAMQYGGPLIEARPTGESFAELTEVLVNDRAHFQALCRAARRTAEATYSMQAVLPRWQQVWNMTKAV</sequence>
<keyword evidence="1" id="KW-0328">Glycosyltransferase</keyword>
<dbReference type="Gene3D" id="3.40.50.2000">
    <property type="entry name" value="Glycogen Phosphorylase B"/>
    <property type="match status" value="2"/>
</dbReference>
<evidence type="ECO:0000259" key="4">
    <source>
        <dbReference type="Pfam" id="PF13579"/>
    </source>
</evidence>
<evidence type="ECO:0000256" key="1">
    <source>
        <dbReference type="ARBA" id="ARBA00022676"/>
    </source>
</evidence>
<reference evidence="5 6" key="1">
    <citation type="submission" date="2018-11" db="EMBL/GenBank/DDBJ databases">
        <title>Genome sequencing of Lautropia sp. KCOM 2505 (= ChDC F240).</title>
        <authorList>
            <person name="Kook J.-K."/>
            <person name="Park S.-N."/>
            <person name="Lim Y.K."/>
        </authorList>
    </citation>
    <scope>NUCLEOTIDE SEQUENCE [LARGE SCALE GENOMIC DNA]</scope>
    <source>
        <strain evidence="5 6">KCOM 2505</strain>
    </source>
</reference>
<dbReference type="CDD" id="cd03801">
    <property type="entry name" value="GT4_PimA-like"/>
    <property type="match status" value="1"/>
</dbReference>
<gene>
    <name evidence="5" type="ORF">EHV23_11530</name>
</gene>
<dbReference type="InterPro" id="IPR028098">
    <property type="entry name" value="Glyco_trans_4-like_N"/>
</dbReference>
<evidence type="ECO:0000313" key="6">
    <source>
        <dbReference type="Proteomes" id="UP000270261"/>
    </source>
</evidence>
<evidence type="ECO:0000313" key="5">
    <source>
        <dbReference type="EMBL" id="RRN44007.1"/>
    </source>
</evidence>
<feature type="domain" description="Glycosyl transferase family 1" evidence="3">
    <location>
        <begin position="207"/>
        <end position="367"/>
    </location>
</feature>
<feature type="domain" description="Glycosyltransferase subfamily 4-like N-terminal" evidence="4">
    <location>
        <begin position="56"/>
        <end position="174"/>
    </location>
</feature>
<dbReference type="GO" id="GO:0016757">
    <property type="term" value="F:glycosyltransferase activity"/>
    <property type="evidence" value="ECO:0007669"/>
    <property type="project" value="UniProtKB-KW"/>
</dbReference>
<dbReference type="Pfam" id="PF13579">
    <property type="entry name" value="Glyco_trans_4_4"/>
    <property type="match status" value="1"/>
</dbReference>
<keyword evidence="2 5" id="KW-0808">Transferase</keyword>
<dbReference type="Pfam" id="PF00534">
    <property type="entry name" value="Glycos_transf_1"/>
    <property type="match status" value="1"/>
</dbReference>
<dbReference type="EMBL" id="RRUE01000002">
    <property type="protein sequence ID" value="RRN44007.1"/>
    <property type="molecule type" value="Genomic_DNA"/>
</dbReference>
<organism evidence="5 6">
    <name type="scientific">Lautropia dentalis</name>
    <dbReference type="NCBI Taxonomy" id="2490857"/>
    <lineage>
        <taxon>Bacteria</taxon>
        <taxon>Pseudomonadati</taxon>
        <taxon>Pseudomonadota</taxon>
        <taxon>Betaproteobacteria</taxon>
        <taxon>Burkholderiales</taxon>
        <taxon>Burkholderiaceae</taxon>
        <taxon>Lautropia</taxon>
    </lineage>
</organism>
<dbReference type="InterPro" id="IPR001296">
    <property type="entry name" value="Glyco_trans_1"/>
</dbReference>
<dbReference type="Proteomes" id="UP000270261">
    <property type="component" value="Unassembled WGS sequence"/>
</dbReference>
<proteinExistence type="predicted"/>
<comment type="caution">
    <text evidence="5">The sequence shown here is derived from an EMBL/GenBank/DDBJ whole genome shotgun (WGS) entry which is preliminary data.</text>
</comment>
<keyword evidence="6" id="KW-1185">Reference proteome</keyword>